<dbReference type="InterPro" id="IPR029069">
    <property type="entry name" value="HotDog_dom_sf"/>
</dbReference>
<dbReference type="Gene3D" id="3.10.129.10">
    <property type="entry name" value="Hotdog Thioesterase"/>
    <property type="match status" value="1"/>
</dbReference>
<comment type="caution">
    <text evidence="1">The sequence shown here is derived from an EMBL/GenBank/DDBJ whole genome shotgun (WGS) entry which is preliminary data.</text>
</comment>
<evidence type="ECO:0000313" key="1">
    <source>
        <dbReference type="EMBL" id="GLT20968.1"/>
    </source>
</evidence>
<dbReference type="PANTHER" id="PTHR31793">
    <property type="entry name" value="4-HYDROXYBENZOYL-COA THIOESTERASE FAMILY MEMBER"/>
    <property type="match status" value="1"/>
</dbReference>
<protein>
    <submittedName>
        <fullName evidence="1">Thioesterase</fullName>
    </submittedName>
</protein>
<reference evidence="2" key="1">
    <citation type="journal article" date="2019" name="Int. J. Syst. Evol. Microbiol.">
        <title>The Global Catalogue of Microorganisms (GCM) 10K type strain sequencing project: providing services to taxonomists for standard genome sequencing and annotation.</title>
        <authorList>
            <consortium name="The Broad Institute Genomics Platform"/>
            <consortium name="The Broad Institute Genome Sequencing Center for Infectious Disease"/>
            <person name="Wu L."/>
            <person name="Ma J."/>
        </authorList>
    </citation>
    <scope>NUCLEOTIDE SEQUENCE [LARGE SCALE GENOMIC DNA]</scope>
    <source>
        <strain evidence="2">NBRC 102407</strain>
    </source>
</reference>
<dbReference type="CDD" id="cd00586">
    <property type="entry name" value="4HBT"/>
    <property type="match status" value="1"/>
</dbReference>
<gene>
    <name evidence="1" type="ORF">GCM10007933_04200</name>
</gene>
<keyword evidence="2" id="KW-1185">Reference proteome</keyword>
<dbReference type="Proteomes" id="UP001157167">
    <property type="component" value="Unassembled WGS sequence"/>
</dbReference>
<name>A0ABQ6F5Y7_9RHOO</name>
<dbReference type="SUPFAM" id="SSF54637">
    <property type="entry name" value="Thioesterase/thiol ester dehydrase-isomerase"/>
    <property type="match status" value="1"/>
</dbReference>
<dbReference type="EMBL" id="BSPX01000003">
    <property type="protein sequence ID" value="GLT20968.1"/>
    <property type="molecule type" value="Genomic_DNA"/>
</dbReference>
<proteinExistence type="predicted"/>
<dbReference type="Pfam" id="PF13279">
    <property type="entry name" value="4HBT_2"/>
    <property type="match status" value="1"/>
</dbReference>
<dbReference type="RefSeq" id="WP_284186528.1">
    <property type="nucleotide sequence ID" value="NZ_BSPX01000003.1"/>
</dbReference>
<dbReference type="InterPro" id="IPR050563">
    <property type="entry name" value="4-hydroxybenzoyl-CoA_TE"/>
</dbReference>
<sequence>MNDPTPHAHPDRKLLLTTRIPVRWGDMDAYGHVNNTVYFRYCEQARVEWLEQSGSAVTPNNPVAPVIINASCTFLIPINYPATVVLRMYGGEPGRSSVMTWYELGVEGDERIYAEGSSKVVWMDPRTGKSVPLPEDIRAKVS</sequence>
<dbReference type="PANTHER" id="PTHR31793:SF24">
    <property type="entry name" value="LONG-CHAIN ACYL-COA THIOESTERASE FADM"/>
    <property type="match status" value="1"/>
</dbReference>
<evidence type="ECO:0000313" key="2">
    <source>
        <dbReference type="Proteomes" id="UP001157167"/>
    </source>
</evidence>
<accession>A0ABQ6F5Y7</accession>
<organism evidence="1 2">
    <name type="scientific">Zoogloea oryzae</name>
    <dbReference type="NCBI Taxonomy" id="310767"/>
    <lineage>
        <taxon>Bacteria</taxon>
        <taxon>Pseudomonadati</taxon>
        <taxon>Pseudomonadota</taxon>
        <taxon>Betaproteobacteria</taxon>
        <taxon>Rhodocyclales</taxon>
        <taxon>Zoogloeaceae</taxon>
        <taxon>Zoogloea</taxon>
    </lineage>
</organism>